<keyword evidence="5" id="KW-1185">Reference proteome</keyword>
<evidence type="ECO:0000259" key="3">
    <source>
        <dbReference type="PROSITE" id="PS51186"/>
    </source>
</evidence>
<dbReference type="PANTHER" id="PTHR43072">
    <property type="entry name" value="N-ACETYLTRANSFERASE"/>
    <property type="match status" value="1"/>
</dbReference>
<dbReference type="InterPro" id="IPR016181">
    <property type="entry name" value="Acyl_CoA_acyltransferase"/>
</dbReference>
<dbReference type="Gene3D" id="3.40.630.30">
    <property type="match status" value="1"/>
</dbReference>
<evidence type="ECO:0000313" key="4">
    <source>
        <dbReference type="EMBL" id="MDC8760913.1"/>
    </source>
</evidence>
<proteinExistence type="predicted"/>
<reference evidence="4 5" key="1">
    <citation type="submission" date="2022-10" db="EMBL/GenBank/DDBJ databases">
        <title>Janthinobacterium sp. hw3 Genome sequencing.</title>
        <authorList>
            <person name="Park S."/>
        </authorList>
    </citation>
    <scope>NUCLEOTIDE SEQUENCE [LARGE SCALE GENOMIC DNA]</scope>
    <source>
        <strain evidence="5">hw3</strain>
    </source>
</reference>
<dbReference type="EMBL" id="JAQQXR010000023">
    <property type="protein sequence ID" value="MDC8760913.1"/>
    <property type="molecule type" value="Genomic_DNA"/>
</dbReference>
<gene>
    <name evidence="4" type="ORF">OIK44_25325</name>
</gene>
<accession>A0ABT5K7D0</accession>
<evidence type="ECO:0000313" key="5">
    <source>
        <dbReference type="Proteomes" id="UP001221208"/>
    </source>
</evidence>
<protein>
    <submittedName>
        <fullName evidence="4">GNAT family N-acetyltransferase</fullName>
    </submittedName>
</protein>
<dbReference type="PROSITE" id="PS51186">
    <property type="entry name" value="GNAT"/>
    <property type="match status" value="1"/>
</dbReference>
<dbReference type="Proteomes" id="UP001221208">
    <property type="component" value="Unassembled WGS sequence"/>
</dbReference>
<dbReference type="PANTHER" id="PTHR43072:SF23">
    <property type="entry name" value="UPF0039 PROTEIN C11D3.02C"/>
    <property type="match status" value="1"/>
</dbReference>
<keyword evidence="2" id="KW-0012">Acyltransferase</keyword>
<dbReference type="SUPFAM" id="SSF55729">
    <property type="entry name" value="Acyl-CoA N-acyltransferases (Nat)"/>
    <property type="match status" value="1"/>
</dbReference>
<dbReference type="CDD" id="cd04301">
    <property type="entry name" value="NAT_SF"/>
    <property type="match status" value="1"/>
</dbReference>
<feature type="domain" description="N-acetyltransferase" evidence="3">
    <location>
        <begin position="1"/>
        <end position="160"/>
    </location>
</feature>
<sequence length="173" mass="19106">MQLVMCTEERHAAAILAIFNDAIVNSTALYDYRPRAPETMGPWFAAKNGNNFPVIGYEDDDGRLVAFASYGAFRAFPAFKYSVEHSIYVHKDHRGAGLGRKLLEELIEVARARDVHTLVGAIDAANGGSIALHTQLGFQHAGTIRQAGFKFGRWLDLAFYQLTLETPLHPVDG</sequence>
<name>A0ABT5K7D0_9BURK</name>
<comment type="caution">
    <text evidence="4">The sequence shown here is derived from an EMBL/GenBank/DDBJ whole genome shotgun (WGS) entry which is preliminary data.</text>
</comment>
<dbReference type="Pfam" id="PF00583">
    <property type="entry name" value="Acetyltransf_1"/>
    <property type="match status" value="1"/>
</dbReference>
<evidence type="ECO:0000256" key="1">
    <source>
        <dbReference type="ARBA" id="ARBA00022679"/>
    </source>
</evidence>
<keyword evidence="1" id="KW-0808">Transferase</keyword>
<dbReference type="InterPro" id="IPR000182">
    <property type="entry name" value="GNAT_dom"/>
</dbReference>
<evidence type="ECO:0000256" key="2">
    <source>
        <dbReference type="ARBA" id="ARBA00023315"/>
    </source>
</evidence>
<dbReference type="RefSeq" id="WP_273674993.1">
    <property type="nucleotide sequence ID" value="NZ_JAQQXR010000023.1"/>
</dbReference>
<organism evidence="4 5">
    <name type="scientific">Janthinobacterium fluminis</name>
    <dbReference type="NCBI Taxonomy" id="2987524"/>
    <lineage>
        <taxon>Bacteria</taxon>
        <taxon>Pseudomonadati</taxon>
        <taxon>Pseudomonadota</taxon>
        <taxon>Betaproteobacteria</taxon>
        <taxon>Burkholderiales</taxon>
        <taxon>Oxalobacteraceae</taxon>
        <taxon>Janthinobacterium</taxon>
    </lineage>
</organism>